<evidence type="ECO:0000313" key="1">
    <source>
        <dbReference type="EMBL" id="KAG6942496.1"/>
    </source>
</evidence>
<dbReference type="PANTHER" id="PTHR46586:SF3">
    <property type="entry name" value="ANKYRIN REPEAT-CONTAINING PROTEIN"/>
    <property type="match status" value="1"/>
</dbReference>
<gene>
    <name evidence="1" type="ORF">JG687_00019031</name>
</gene>
<sequence>MDGAAQNGHVDVVEWLHTNRNEGCTTSAMDEADKNRFWDVVDWLGQNRSEGGNVDNMEPPCFYRVLSVHKLVTFG</sequence>
<dbReference type="EMBL" id="JAENGZ010002957">
    <property type="protein sequence ID" value="KAG6942496.1"/>
    <property type="molecule type" value="Genomic_DNA"/>
</dbReference>
<dbReference type="InterPro" id="IPR052050">
    <property type="entry name" value="SecEffector_AnkRepeat"/>
</dbReference>
<accession>A0A8T1TL91</accession>
<protein>
    <recommendedName>
        <fullName evidence="3">Ankyrin repeat-containing domain</fullName>
    </recommendedName>
</protein>
<organism evidence="1 2">
    <name type="scientific">Phytophthora cactorum</name>
    <dbReference type="NCBI Taxonomy" id="29920"/>
    <lineage>
        <taxon>Eukaryota</taxon>
        <taxon>Sar</taxon>
        <taxon>Stramenopiles</taxon>
        <taxon>Oomycota</taxon>
        <taxon>Peronosporomycetes</taxon>
        <taxon>Peronosporales</taxon>
        <taxon>Peronosporaceae</taxon>
        <taxon>Phytophthora</taxon>
    </lineage>
</organism>
<dbReference type="OrthoDB" id="67499at2759"/>
<dbReference type="AlphaFoldDB" id="A0A8T1TL91"/>
<evidence type="ECO:0008006" key="3">
    <source>
        <dbReference type="Google" id="ProtNLM"/>
    </source>
</evidence>
<proteinExistence type="predicted"/>
<dbReference type="Proteomes" id="UP000688947">
    <property type="component" value="Unassembled WGS sequence"/>
</dbReference>
<comment type="caution">
    <text evidence="1">The sequence shown here is derived from an EMBL/GenBank/DDBJ whole genome shotgun (WGS) entry which is preliminary data.</text>
</comment>
<reference evidence="1" key="1">
    <citation type="submission" date="2021-01" db="EMBL/GenBank/DDBJ databases">
        <title>Phytophthora aleatoria, a newly-described species from Pinus radiata is distinct from Phytophthora cactorum isolates based on comparative genomics.</title>
        <authorList>
            <person name="Mcdougal R."/>
            <person name="Panda P."/>
            <person name="Williams N."/>
            <person name="Studholme D.J."/>
        </authorList>
    </citation>
    <scope>NUCLEOTIDE SEQUENCE</scope>
    <source>
        <strain evidence="1">NZFS 3830</strain>
    </source>
</reference>
<evidence type="ECO:0000313" key="2">
    <source>
        <dbReference type="Proteomes" id="UP000688947"/>
    </source>
</evidence>
<name>A0A8T1TL91_9STRA</name>
<dbReference type="PANTHER" id="PTHR46586">
    <property type="entry name" value="ANKYRIN REPEAT-CONTAINING PROTEIN"/>
    <property type="match status" value="1"/>
</dbReference>